<feature type="transmembrane region" description="Helical" evidence="1">
    <location>
        <begin position="164"/>
        <end position="181"/>
    </location>
</feature>
<evidence type="ECO:0000313" key="3">
    <source>
        <dbReference type="Proteomes" id="UP000195696"/>
    </source>
</evidence>
<name>A0A1G4EJR8_BACMY</name>
<gene>
    <name evidence="2" type="ORF">BWGO95_03509</name>
</gene>
<keyword evidence="1" id="KW-0472">Membrane</keyword>
<evidence type="ECO:0000313" key="2">
    <source>
        <dbReference type="EMBL" id="SCB69350.1"/>
    </source>
</evidence>
<organism evidence="2 3">
    <name type="scientific">Bacillus mycoides</name>
    <dbReference type="NCBI Taxonomy" id="1405"/>
    <lineage>
        <taxon>Bacteria</taxon>
        <taxon>Bacillati</taxon>
        <taxon>Bacillota</taxon>
        <taxon>Bacilli</taxon>
        <taxon>Bacillales</taxon>
        <taxon>Bacillaceae</taxon>
        <taxon>Bacillus</taxon>
        <taxon>Bacillus cereus group</taxon>
    </lineage>
</organism>
<dbReference type="EMBL" id="FMAK01000042">
    <property type="protein sequence ID" value="SCB69350.1"/>
    <property type="molecule type" value="Genomic_DNA"/>
</dbReference>
<keyword evidence="1" id="KW-1133">Transmembrane helix</keyword>
<proteinExistence type="predicted"/>
<dbReference type="AlphaFoldDB" id="A0A1G4EJR8"/>
<evidence type="ECO:0000256" key="1">
    <source>
        <dbReference type="SAM" id="Phobius"/>
    </source>
</evidence>
<sequence length="182" mass="20903">MLMNLVCTLLIISVLTIVVRKTFILNHYLCNLMAFFCAYMTTSSYMLNQLSLVKTIVVLVLLFITLVLIYSHFDIRGLAFNDYTVFNLPSSRVNILVKEGLTEANIEFTLDKNNIYLSESPAKIRILNRPFHTTDILFRKCPEDMKTKIKGIIERKIKEEEKSFPLSGVLLIVLGAIIFFVK</sequence>
<reference evidence="2 3" key="1">
    <citation type="submission" date="2016-08" db="EMBL/GenBank/DDBJ databases">
        <authorList>
            <person name="Seilhamer J.J."/>
        </authorList>
    </citation>
    <scope>NUCLEOTIDE SEQUENCE [LARGE SCALE GENOMIC DNA]</scope>
    <source>
        <strain evidence="2 3">SDA_GO95</strain>
    </source>
</reference>
<protein>
    <submittedName>
        <fullName evidence="2">Uncharacterized protein</fullName>
    </submittedName>
</protein>
<dbReference type="RefSeq" id="WP_088099394.1">
    <property type="nucleotide sequence ID" value="NZ_FMAK01000042.1"/>
</dbReference>
<feature type="transmembrane region" description="Helical" evidence="1">
    <location>
        <begin position="50"/>
        <end position="70"/>
    </location>
</feature>
<keyword evidence="1" id="KW-0812">Transmembrane</keyword>
<dbReference type="Proteomes" id="UP000195696">
    <property type="component" value="Unassembled WGS sequence"/>
</dbReference>
<accession>A0A1G4EJR8</accession>